<evidence type="ECO:0000256" key="1">
    <source>
        <dbReference type="SAM" id="MobiDB-lite"/>
    </source>
</evidence>
<feature type="compositionally biased region" description="Basic and acidic residues" evidence="1">
    <location>
        <begin position="681"/>
        <end position="693"/>
    </location>
</feature>
<comment type="caution">
    <text evidence="2">The sequence shown here is derived from an EMBL/GenBank/DDBJ whole genome shotgun (WGS) entry which is preliminary data.</text>
</comment>
<reference evidence="2" key="1">
    <citation type="submission" date="2023-06" db="EMBL/GenBank/DDBJ databases">
        <title>Genome-scale phylogeny and comparative genomics of the fungal order Sordariales.</title>
        <authorList>
            <consortium name="Lawrence Berkeley National Laboratory"/>
            <person name="Hensen N."/>
            <person name="Bonometti L."/>
            <person name="Westerberg I."/>
            <person name="Brannstrom I.O."/>
            <person name="Guillou S."/>
            <person name="Cros-Aarteil S."/>
            <person name="Calhoun S."/>
            <person name="Haridas S."/>
            <person name="Kuo A."/>
            <person name="Mondo S."/>
            <person name="Pangilinan J."/>
            <person name="Riley R."/>
            <person name="Labutti K."/>
            <person name="Andreopoulos B."/>
            <person name="Lipzen A."/>
            <person name="Chen C."/>
            <person name="Yanf M."/>
            <person name="Daum C."/>
            <person name="Ng V."/>
            <person name="Clum A."/>
            <person name="Steindorff A."/>
            <person name="Ohm R."/>
            <person name="Martin F."/>
            <person name="Silar P."/>
            <person name="Natvig D."/>
            <person name="Lalanne C."/>
            <person name="Gautier V."/>
            <person name="Ament-Velasquez S.L."/>
            <person name="Kruys A."/>
            <person name="Hutchinson M.I."/>
            <person name="Powell A.J."/>
            <person name="Barry K."/>
            <person name="Miller A.N."/>
            <person name="Grigoriev I.V."/>
            <person name="Debuchy R."/>
            <person name="Gladieux P."/>
            <person name="Thoren M.H."/>
            <person name="Johannesson H."/>
        </authorList>
    </citation>
    <scope>NUCLEOTIDE SEQUENCE</scope>
    <source>
        <strain evidence="2">PSN4</strain>
    </source>
</reference>
<keyword evidence="3" id="KW-1185">Reference proteome</keyword>
<proteinExistence type="predicted"/>
<evidence type="ECO:0000313" key="2">
    <source>
        <dbReference type="EMBL" id="KAK1756889.1"/>
    </source>
</evidence>
<evidence type="ECO:0000313" key="3">
    <source>
        <dbReference type="Proteomes" id="UP001239445"/>
    </source>
</evidence>
<organism evidence="2 3">
    <name type="scientific">Echria macrotheca</name>
    <dbReference type="NCBI Taxonomy" id="438768"/>
    <lineage>
        <taxon>Eukaryota</taxon>
        <taxon>Fungi</taxon>
        <taxon>Dikarya</taxon>
        <taxon>Ascomycota</taxon>
        <taxon>Pezizomycotina</taxon>
        <taxon>Sordariomycetes</taxon>
        <taxon>Sordariomycetidae</taxon>
        <taxon>Sordariales</taxon>
        <taxon>Schizotheciaceae</taxon>
        <taxon>Echria</taxon>
    </lineage>
</organism>
<dbReference type="AlphaFoldDB" id="A0AAJ0BGP0"/>
<evidence type="ECO:0008006" key="4">
    <source>
        <dbReference type="Google" id="ProtNLM"/>
    </source>
</evidence>
<name>A0AAJ0BGP0_9PEZI</name>
<protein>
    <recommendedName>
        <fullName evidence="4">Fungal N-terminal domain-containing protein</fullName>
    </recommendedName>
</protein>
<dbReference type="Proteomes" id="UP001239445">
    <property type="component" value="Unassembled WGS sequence"/>
</dbReference>
<gene>
    <name evidence="2" type="ORF">QBC47DRAFT_172058</name>
</gene>
<dbReference type="EMBL" id="MU839831">
    <property type="protein sequence ID" value="KAK1756889.1"/>
    <property type="molecule type" value="Genomic_DNA"/>
</dbReference>
<sequence length="693" mass="77035">MEVAGLIVGIASLAGQSISGILTLKAYFSSYKGASSKVKNLNNEFDDLASTLKNIQAFFECDVDENEGFLDIRMLKKRMVQCKSDLVEWIQVSKNLDPSSWGQLRTFGRRIKVAANKHLFDEIASRLSAHRQSLGNSLSTINLRISRDNLASTHYVKDMLSKLTEENMALAQGHDASLLGVTSRVSTYHSDVMSAVDSIRRSLSSIASHLTQRSALEGPLRSTSTGYSASVERSESDESSAKADRYSCGSLLGIESFLVDGRYCCFCNPCVSLNNSEDAEAFIDTNSFGKHLVLEHRYGECDLSKHYDTARGFSKHLLKFHSAVVYDDYTIPQLFVRAPRLPKHLRTVSGGQISVPGQTSPATTGLIATQIRELLRGVGISSPGVCSASERGRSQVKTEETRTVGNALEALWAAVDGSTSKRAVLYQVTCLLEEILVAGLELEMPLHVFEPPFYRTVASRASKVVCKLSGACQLYLRRKYPVRCPYGGMSSGFHYRRCGFCTNSVLTGSFEDESPSKFDHRMEKDKVDYFHGSLRDMTVGLNPCCFPSILPEDTWFTRVSRWMMGCFLESPNWQTLAWLSAQASSTHSARPIEDWAMEMILNWDETKDTCPAREHEDSSDGAIDSRNKSLREVKRGWVITLGQEQKPSSFAKTTRRYISHTARTTHGSGEKGPEDAGPSIRHTERETLRRNSM</sequence>
<accession>A0AAJ0BGP0</accession>
<feature type="region of interest" description="Disordered" evidence="1">
    <location>
        <begin position="648"/>
        <end position="693"/>
    </location>
</feature>